<protein>
    <submittedName>
        <fullName evidence="1">Uncharacterized protein</fullName>
    </submittedName>
</protein>
<gene>
    <name evidence="1" type="ORF">ElyMa_003629100</name>
</gene>
<dbReference type="AlphaFoldDB" id="A0AAV4EU72"/>
<keyword evidence="2" id="KW-1185">Reference proteome</keyword>
<dbReference type="Proteomes" id="UP000762676">
    <property type="component" value="Unassembled WGS sequence"/>
</dbReference>
<comment type="caution">
    <text evidence="1">The sequence shown here is derived from an EMBL/GenBank/DDBJ whole genome shotgun (WGS) entry which is preliminary data.</text>
</comment>
<accession>A0AAV4EU72</accession>
<proteinExistence type="predicted"/>
<name>A0AAV4EU72_9GAST</name>
<organism evidence="1 2">
    <name type="scientific">Elysia marginata</name>
    <dbReference type="NCBI Taxonomy" id="1093978"/>
    <lineage>
        <taxon>Eukaryota</taxon>
        <taxon>Metazoa</taxon>
        <taxon>Spiralia</taxon>
        <taxon>Lophotrochozoa</taxon>
        <taxon>Mollusca</taxon>
        <taxon>Gastropoda</taxon>
        <taxon>Heterobranchia</taxon>
        <taxon>Euthyneura</taxon>
        <taxon>Panpulmonata</taxon>
        <taxon>Sacoglossa</taxon>
        <taxon>Placobranchoidea</taxon>
        <taxon>Plakobranchidae</taxon>
        <taxon>Elysia</taxon>
    </lineage>
</organism>
<dbReference type="EMBL" id="BMAT01007437">
    <property type="protein sequence ID" value="GFR64306.1"/>
    <property type="molecule type" value="Genomic_DNA"/>
</dbReference>
<reference evidence="1 2" key="1">
    <citation type="journal article" date="2021" name="Elife">
        <title>Chloroplast acquisition without the gene transfer in kleptoplastic sea slugs, Plakobranchus ocellatus.</title>
        <authorList>
            <person name="Maeda T."/>
            <person name="Takahashi S."/>
            <person name="Yoshida T."/>
            <person name="Shimamura S."/>
            <person name="Takaki Y."/>
            <person name="Nagai Y."/>
            <person name="Toyoda A."/>
            <person name="Suzuki Y."/>
            <person name="Arimoto A."/>
            <person name="Ishii H."/>
            <person name="Satoh N."/>
            <person name="Nishiyama T."/>
            <person name="Hasebe M."/>
            <person name="Maruyama T."/>
            <person name="Minagawa J."/>
            <person name="Obokata J."/>
            <person name="Shigenobu S."/>
        </authorList>
    </citation>
    <scope>NUCLEOTIDE SEQUENCE [LARGE SCALE GENOMIC DNA]</scope>
</reference>
<evidence type="ECO:0000313" key="1">
    <source>
        <dbReference type="EMBL" id="GFR64306.1"/>
    </source>
</evidence>
<sequence>MARRCVSNWTQLQMSTRSVKDTYAVTKSDHPHNASSCGTGRKTIPKGETVLQVFNPKTAATNNVRVMVVQNQFTCLLGLETVKRLKFVTINDDKFILKLEISGALGDLGEARFSVDPSKKPKQN</sequence>
<evidence type="ECO:0000313" key="2">
    <source>
        <dbReference type="Proteomes" id="UP000762676"/>
    </source>
</evidence>